<dbReference type="InParanoid" id="Q7UTV6"/>
<gene>
    <name evidence="1" type="ordered locus">RB3660</name>
</gene>
<name>Q7UTV6_RHOBA</name>
<dbReference type="HOGENOM" id="CLU_2384182_0_0_0"/>
<accession>Q7UTV6</accession>
<organism evidence="1 2">
    <name type="scientific">Rhodopirellula baltica (strain DSM 10527 / NCIMB 13988 / SH1)</name>
    <dbReference type="NCBI Taxonomy" id="243090"/>
    <lineage>
        <taxon>Bacteria</taxon>
        <taxon>Pseudomonadati</taxon>
        <taxon>Planctomycetota</taxon>
        <taxon>Planctomycetia</taxon>
        <taxon>Pirellulales</taxon>
        <taxon>Pirellulaceae</taxon>
        <taxon>Rhodopirellula</taxon>
    </lineage>
</organism>
<dbReference type="Proteomes" id="UP000001025">
    <property type="component" value="Chromosome"/>
</dbReference>
<reference evidence="1 2" key="1">
    <citation type="journal article" date="2003" name="Proc. Natl. Acad. Sci. U.S.A.">
        <title>Complete genome sequence of the marine planctomycete Pirellula sp. strain 1.</title>
        <authorList>
            <person name="Gloeckner F.O."/>
            <person name="Kube M."/>
            <person name="Bauer M."/>
            <person name="Teeling H."/>
            <person name="Lombardot T."/>
            <person name="Ludwig W."/>
            <person name="Gade D."/>
            <person name="Beck A."/>
            <person name="Borzym K."/>
            <person name="Heitmann K."/>
            <person name="Rabus R."/>
            <person name="Schlesner H."/>
            <person name="Amann R."/>
            <person name="Reinhardt R."/>
        </authorList>
    </citation>
    <scope>NUCLEOTIDE SEQUENCE [LARGE SCALE GENOMIC DNA]</scope>
    <source>
        <strain evidence="2">DSM 10527 / NCIMB 13988 / SH1</strain>
    </source>
</reference>
<proteinExistence type="predicted"/>
<dbReference type="KEGG" id="rba:RB3660"/>
<evidence type="ECO:0000313" key="2">
    <source>
        <dbReference type="Proteomes" id="UP000001025"/>
    </source>
</evidence>
<dbReference type="STRING" id="243090.RB3660"/>
<dbReference type="EnsemblBacteria" id="CAD73328">
    <property type="protein sequence ID" value="CAD73328"/>
    <property type="gene ID" value="RB3660"/>
</dbReference>
<keyword evidence="2" id="KW-1185">Reference proteome</keyword>
<sequence>MILFDGNHRVTPSFIRGFGPASGWSGSARQMHGVAWLEWFPRNHFSQVILCTNSNLILSMFPATIAARGVPTDAARNRFTSPPIVVENDFDSNH</sequence>
<dbReference type="EMBL" id="BX294139">
    <property type="protein sequence ID" value="CAD73328.1"/>
    <property type="molecule type" value="Genomic_DNA"/>
</dbReference>
<dbReference type="AlphaFoldDB" id="Q7UTV6"/>
<protein>
    <submittedName>
        <fullName evidence="1">Uncharacterized protein</fullName>
    </submittedName>
</protein>
<evidence type="ECO:0000313" key="1">
    <source>
        <dbReference type="EMBL" id="CAD73328.1"/>
    </source>
</evidence>